<organism evidence="1 2">
    <name type="scientific">Lactuca sativa</name>
    <name type="common">Garden lettuce</name>
    <dbReference type="NCBI Taxonomy" id="4236"/>
    <lineage>
        <taxon>Eukaryota</taxon>
        <taxon>Viridiplantae</taxon>
        <taxon>Streptophyta</taxon>
        <taxon>Embryophyta</taxon>
        <taxon>Tracheophyta</taxon>
        <taxon>Spermatophyta</taxon>
        <taxon>Magnoliopsida</taxon>
        <taxon>eudicotyledons</taxon>
        <taxon>Gunneridae</taxon>
        <taxon>Pentapetalae</taxon>
        <taxon>asterids</taxon>
        <taxon>campanulids</taxon>
        <taxon>Asterales</taxon>
        <taxon>Asteraceae</taxon>
        <taxon>Cichorioideae</taxon>
        <taxon>Cichorieae</taxon>
        <taxon>Lactucinae</taxon>
        <taxon>Lactuca</taxon>
    </lineage>
</organism>
<reference evidence="1 2" key="1">
    <citation type="journal article" date="2017" name="Nat. Commun.">
        <title>Genome assembly with in vitro proximity ligation data and whole-genome triplication in lettuce.</title>
        <authorList>
            <person name="Reyes-Chin-Wo S."/>
            <person name="Wang Z."/>
            <person name="Yang X."/>
            <person name="Kozik A."/>
            <person name="Arikit S."/>
            <person name="Song C."/>
            <person name="Xia L."/>
            <person name="Froenicke L."/>
            <person name="Lavelle D.O."/>
            <person name="Truco M.J."/>
            <person name="Xia R."/>
            <person name="Zhu S."/>
            <person name="Xu C."/>
            <person name="Xu H."/>
            <person name="Xu X."/>
            <person name="Cox K."/>
            <person name="Korf I."/>
            <person name="Meyers B.C."/>
            <person name="Michelmore R.W."/>
        </authorList>
    </citation>
    <scope>NUCLEOTIDE SEQUENCE [LARGE SCALE GENOMIC DNA]</scope>
    <source>
        <strain evidence="2">cv. Salinas</strain>
        <tissue evidence="1">Seedlings</tissue>
    </source>
</reference>
<sequence>MLDEAAQHLYISHCCHLLMSPTFLIGYVFCLVELKAKGFCCAALFFDIQDFLIHIHLETRWFCQTMLICLIHQLSWRRGSISSNDLFNLRTLSSWISSSRVVST</sequence>
<evidence type="ECO:0000313" key="1">
    <source>
        <dbReference type="EMBL" id="KAJ0191763.1"/>
    </source>
</evidence>
<dbReference type="Proteomes" id="UP000235145">
    <property type="component" value="Unassembled WGS sequence"/>
</dbReference>
<proteinExistence type="predicted"/>
<protein>
    <submittedName>
        <fullName evidence="1">Uncharacterized protein</fullName>
    </submittedName>
</protein>
<gene>
    <name evidence="1" type="ORF">LSAT_V11C800414490</name>
</gene>
<dbReference type="EMBL" id="NBSK02000008">
    <property type="protein sequence ID" value="KAJ0191763.1"/>
    <property type="molecule type" value="Genomic_DNA"/>
</dbReference>
<comment type="caution">
    <text evidence="1">The sequence shown here is derived from an EMBL/GenBank/DDBJ whole genome shotgun (WGS) entry which is preliminary data.</text>
</comment>
<keyword evidence="2" id="KW-1185">Reference proteome</keyword>
<accession>A0A9R1URP6</accession>
<dbReference type="AlphaFoldDB" id="A0A9R1URP6"/>
<evidence type="ECO:0000313" key="2">
    <source>
        <dbReference type="Proteomes" id="UP000235145"/>
    </source>
</evidence>
<name>A0A9R1URP6_LACSA</name>